<dbReference type="InterPro" id="IPR009091">
    <property type="entry name" value="RCC1/BLIP-II"/>
</dbReference>
<feature type="compositionally biased region" description="Acidic residues" evidence="3">
    <location>
        <begin position="764"/>
        <end position="777"/>
    </location>
</feature>
<dbReference type="PROSITE" id="PS50097">
    <property type="entry name" value="BTB"/>
    <property type="match status" value="1"/>
</dbReference>
<dbReference type="Gene3D" id="1.25.40.20">
    <property type="entry name" value="Ankyrin repeat-containing domain"/>
    <property type="match status" value="1"/>
</dbReference>
<feature type="compositionally biased region" description="Basic and acidic residues" evidence="3">
    <location>
        <begin position="1541"/>
        <end position="1559"/>
    </location>
</feature>
<dbReference type="InterPro" id="IPR002110">
    <property type="entry name" value="Ankyrin_rpt"/>
</dbReference>
<dbReference type="Pfam" id="PF13540">
    <property type="entry name" value="RCC1_2"/>
    <property type="match status" value="1"/>
</dbReference>
<dbReference type="Pfam" id="PF12796">
    <property type="entry name" value="Ank_2"/>
    <property type="match status" value="1"/>
</dbReference>
<dbReference type="PROSITE" id="PS50012">
    <property type="entry name" value="RCC1_3"/>
    <property type="match status" value="2"/>
</dbReference>
<reference evidence="6" key="1">
    <citation type="journal article" date="2012" name="Science">
        <title>The Paleozoic origin of enzymatic lignin decomposition reconstructed from 31 fungal genomes.</title>
        <authorList>
            <person name="Floudas D."/>
            <person name="Binder M."/>
            <person name="Riley R."/>
            <person name="Barry K."/>
            <person name="Blanchette R.A."/>
            <person name="Henrissat B."/>
            <person name="Martinez A.T."/>
            <person name="Otillar R."/>
            <person name="Spatafora J.W."/>
            <person name="Yadav J.S."/>
            <person name="Aerts A."/>
            <person name="Benoit I."/>
            <person name="Boyd A."/>
            <person name="Carlson A."/>
            <person name="Copeland A."/>
            <person name="Coutinho P.M."/>
            <person name="de Vries R.P."/>
            <person name="Ferreira P."/>
            <person name="Findley K."/>
            <person name="Foster B."/>
            <person name="Gaskell J."/>
            <person name="Glotzer D."/>
            <person name="Gorecki P."/>
            <person name="Heitman J."/>
            <person name="Hesse C."/>
            <person name="Hori C."/>
            <person name="Igarashi K."/>
            <person name="Jurgens J.A."/>
            <person name="Kallen N."/>
            <person name="Kersten P."/>
            <person name="Kohler A."/>
            <person name="Kuees U."/>
            <person name="Kumar T.K.A."/>
            <person name="Kuo A."/>
            <person name="LaButti K."/>
            <person name="Larrondo L.F."/>
            <person name="Lindquist E."/>
            <person name="Ling A."/>
            <person name="Lombard V."/>
            <person name="Lucas S."/>
            <person name="Lundell T."/>
            <person name="Martin R."/>
            <person name="McLaughlin D.J."/>
            <person name="Morgenstern I."/>
            <person name="Morin E."/>
            <person name="Murat C."/>
            <person name="Nagy L.G."/>
            <person name="Nolan M."/>
            <person name="Ohm R.A."/>
            <person name="Patyshakuliyeva A."/>
            <person name="Rokas A."/>
            <person name="Ruiz-Duenas F.J."/>
            <person name="Sabat G."/>
            <person name="Salamov A."/>
            <person name="Samejima M."/>
            <person name="Schmutz J."/>
            <person name="Slot J.C."/>
            <person name="St John F."/>
            <person name="Stenlid J."/>
            <person name="Sun H."/>
            <person name="Sun S."/>
            <person name="Syed K."/>
            <person name="Tsang A."/>
            <person name="Wiebenga A."/>
            <person name="Young D."/>
            <person name="Pisabarro A."/>
            <person name="Eastwood D.C."/>
            <person name="Martin F."/>
            <person name="Cullen D."/>
            <person name="Grigoriev I.V."/>
            <person name="Hibbett D.S."/>
        </authorList>
    </citation>
    <scope>NUCLEOTIDE SEQUENCE [LARGE SCALE GENOMIC DNA]</scope>
    <source>
        <strain evidence="6">FP-91666</strain>
    </source>
</reference>
<dbReference type="KEGG" id="shs:STEHIDRAFT_88236"/>
<dbReference type="SUPFAM" id="SSF50985">
    <property type="entry name" value="RCC1/BLIP-II"/>
    <property type="match status" value="1"/>
</dbReference>
<dbReference type="SUPFAM" id="SSF54695">
    <property type="entry name" value="POZ domain"/>
    <property type="match status" value="1"/>
</dbReference>
<feature type="region of interest" description="Disordered" evidence="3">
    <location>
        <begin position="1584"/>
        <end position="1696"/>
    </location>
</feature>
<evidence type="ECO:0000259" key="4">
    <source>
        <dbReference type="PROSITE" id="PS50097"/>
    </source>
</evidence>
<name>R7RVU2_STEHR</name>
<dbReference type="InterPro" id="IPR000210">
    <property type="entry name" value="BTB/POZ_dom"/>
</dbReference>
<gene>
    <name evidence="5" type="ORF">STEHIDRAFT_88236</name>
</gene>
<keyword evidence="6" id="KW-1185">Reference proteome</keyword>
<dbReference type="Gene3D" id="3.30.710.10">
    <property type="entry name" value="Potassium Channel Kv1.1, Chain A"/>
    <property type="match status" value="1"/>
</dbReference>
<dbReference type="EMBL" id="JH687406">
    <property type="protein sequence ID" value="EIM79331.1"/>
    <property type="molecule type" value="Genomic_DNA"/>
</dbReference>
<feature type="domain" description="BTB" evidence="4">
    <location>
        <begin position="997"/>
        <end position="1072"/>
    </location>
</feature>
<accession>R7RVU2</accession>
<feature type="region of interest" description="Disordered" evidence="3">
    <location>
        <begin position="24"/>
        <end position="52"/>
    </location>
</feature>
<feature type="compositionally biased region" description="Low complexity" evidence="3">
    <location>
        <begin position="1655"/>
        <end position="1677"/>
    </location>
</feature>
<feature type="repeat" description="RCC1" evidence="2">
    <location>
        <begin position="174"/>
        <end position="254"/>
    </location>
</feature>
<dbReference type="Gene3D" id="2.130.10.30">
    <property type="entry name" value="Regulator of chromosome condensation 1/beta-lactamase-inhibitor protein II"/>
    <property type="match status" value="1"/>
</dbReference>
<feature type="region of interest" description="Disordered" evidence="3">
    <location>
        <begin position="1538"/>
        <end position="1559"/>
    </location>
</feature>
<feature type="region of interest" description="Disordered" evidence="3">
    <location>
        <begin position="1221"/>
        <end position="1273"/>
    </location>
</feature>
<evidence type="ECO:0000313" key="6">
    <source>
        <dbReference type="Proteomes" id="UP000053927"/>
    </source>
</evidence>
<feature type="compositionally biased region" description="Low complexity" evidence="3">
    <location>
        <begin position="1378"/>
        <end position="1390"/>
    </location>
</feature>
<protein>
    <recommendedName>
        <fullName evidence="4">BTB domain-containing protein</fullName>
    </recommendedName>
</protein>
<dbReference type="InterPro" id="IPR000408">
    <property type="entry name" value="Reg_chr_condens"/>
</dbReference>
<feature type="region of interest" description="Disordered" evidence="3">
    <location>
        <begin position="510"/>
        <end position="544"/>
    </location>
</feature>
<dbReference type="InterPro" id="IPR011333">
    <property type="entry name" value="SKP1/BTB/POZ_sf"/>
</dbReference>
<keyword evidence="1" id="KW-0677">Repeat</keyword>
<dbReference type="eggNOG" id="KOG0783">
    <property type="taxonomic scope" value="Eukaryota"/>
</dbReference>
<evidence type="ECO:0000256" key="3">
    <source>
        <dbReference type="SAM" id="MobiDB-lite"/>
    </source>
</evidence>
<proteinExistence type="predicted"/>
<dbReference type="Proteomes" id="UP000053927">
    <property type="component" value="Unassembled WGS sequence"/>
</dbReference>
<evidence type="ECO:0000313" key="5">
    <source>
        <dbReference type="EMBL" id="EIM79331.1"/>
    </source>
</evidence>
<feature type="compositionally biased region" description="Low complexity" evidence="3">
    <location>
        <begin position="1588"/>
        <end position="1598"/>
    </location>
</feature>
<feature type="compositionally biased region" description="Polar residues" evidence="3">
    <location>
        <begin position="1493"/>
        <end position="1504"/>
    </location>
</feature>
<feature type="compositionally biased region" description="Low complexity" evidence="3">
    <location>
        <begin position="29"/>
        <end position="48"/>
    </location>
</feature>
<organism evidence="5 6">
    <name type="scientific">Stereum hirsutum (strain FP-91666)</name>
    <name type="common">White-rot fungus</name>
    <dbReference type="NCBI Taxonomy" id="721885"/>
    <lineage>
        <taxon>Eukaryota</taxon>
        <taxon>Fungi</taxon>
        <taxon>Dikarya</taxon>
        <taxon>Basidiomycota</taxon>
        <taxon>Agaricomycotina</taxon>
        <taxon>Agaricomycetes</taxon>
        <taxon>Russulales</taxon>
        <taxon>Stereaceae</taxon>
        <taxon>Stereum</taxon>
    </lineage>
</organism>
<feature type="region of interest" description="Disordered" evidence="3">
    <location>
        <begin position="203"/>
        <end position="228"/>
    </location>
</feature>
<dbReference type="PRINTS" id="PR00633">
    <property type="entry name" value="RCCNDNSATION"/>
</dbReference>
<dbReference type="RefSeq" id="XP_007311628.1">
    <property type="nucleotide sequence ID" value="XM_007311566.1"/>
</dbReference>
<dbReference type="SMART" id="SM00248">
    <property type="entry name" value="ANK"/>
    <property type="match status" value="2"/>
</dbReference>
<dbReference type="SUPFAM" id="SSF48403">
    <property type="entry name" value="Ankyrin repeat"/>
    <property type="match status" value="1"/>
</dbReference>
<feature type="compositionally biased region" description="Basic and acidic residues" evidence="3">
    <location>
        <begin position="528"/>
        <end position="544"/>
    </location>
</feature>
<dbReference type="GeneID" id="18807550"/>
<dbReference type="OrthoDB" id="1893551at2759"/>
<feature type="compositionally biased region" description="Polar residues" evidence="3">
    <location>
        <begin position="1476"/>
        <end position="1485"/>
    </location>
</feature>
<dbReference type="InterPro" id="IPR036770">
    <property type="entry name" value="Ankyrin_rpt-contain_sf"/>
</dbReference>
<evidence type="ECO:0000256" key="1">
    <source>
        <dbReference type="ARBA" id="ARBA00022737"/>
    </source>
</evidence>
<feature type="region of interest" description="Disordered" evidence="3">
    <location>
        <begin position="744"/>
        <end position="777"/>
    </location>
</feature>
<dbReference type="PANTHER" id="PTHR22872:SF2">
    <property type="entry name" value="INHIBITOR OF BRUTON TYROSINE KINASE"/>
    <property type="match status" value="1"/>
</dbReference>
<feature type="repeat" description="RCC1" evidence="2">
    <location>
        <begin position="257"/>
        <end position="309"/>
    </location>
</feature>
<dbReference type="PANTHER" id="PTHR22872">
    <property type="entry name" value="BTK-BINDING PROTEIN-RELATED"/>
    <property type="match status" value="1"/>
</dbReference>
<feature type="compositionally biased region" description="Gly residues" evidence="3">
    <location>
        <begin position="514"/>
        <end position="527"/>
    </location>
</feature>
<sequence length="1696" mass="181927">MSLLHAHYALRNQQAFQRLIEGISKPPAHSSSSHSHSHNQHNTGTSNSGGRSWNRPSILSSALQSQGHGLDVNARDWLGRTVLHLACSATDRASVEYVRLLLGCPGINVNAQDVENRWTALHRALYSGNIEAAILLLQRSDIDTSLTDWEGYRAFDLYNTTVEDTKPPRGIGAAELFTWGTNRNAALGHNDSDDRTYPEQVLIRPKSSSNSGAHTRTDAEKQSTQGKGLRLMLKSAAVKEVVMARLHTVIVTDEPRGNLRVCGFASSGRLGPTPAQHSLYTPTPLPSLDQHKIVSVALGQDHTLALTEAGSVLSWGLNRFMQLGYVVEGAAPSGGASGAKVVTVSGAGGPGGGGGGDEVQMTPRVIAGGLKREVVRGVAACKTASACWTGEGVWTWGKNGGQLGYDKATQPVQVSPRLVTKVTRPVIAIALTDSAMACLLVTKDVVLLWNDGLSKINFPAQGFPSEIQAYRPPQAVNNAAIAKVVCSSGGGENLFAAVSENGEIFTFGPTDVGSSGGGGGGFGGGGGGEERGEKEREREREREKVATVRPQRVWALRKQWSAVRDAALGADGTIIICTESGHVFVRSRNLKAAPSLPNLNLNAPPSLSTLSTHSALTFSSHASPFSAPFHTTLPSSSSNSNSNGNKPFKFHRVPYIQRVVAVGANDTGALSALRSEFRGERIKLDVDEEGGMGINMGRGGRRGIERDLEGVRPWVGFEDPEGDGERVEPGILERTVRKEGMGEGTMKVAGGKQGEGVQETLEGPVEEEEEAEEVGVEEDVKGLEELWRVVVKDEIKRKQEGGDGRGLFTDRNIWAHGADLSVLVKWKGGEFELPVHRVLMAARSEPLTGLLDGRVESLRDKETGISMSVQGSSAKSLLVSGCHPFSVLIIAHYIYSDQLLAIWDNRVSRRMQPLLSTGGGGGSKNLQAAQVTKELRGLARLMGLEKAEEALRRAAKYEPEGTMVRDMCRLFRTSQLVSPATTTTAAAGPVSTGALKPDVVLRLADREVYCQSAVLRARTPFFEAFFGEEEWTRERWEGDDEGADGGKVLRIELGHLRWRAMEYVVRFMVCGEEEGIFDGLDFIETVDTLLDFMFEVMSAANELLLDRLLLICSSIILNYVTVHNVCSILADFSFLDCTPLMDRLHRYIAVNMETLLESRMLDDLTPHLIRSIASSVRHHQQLKLPVSRSDLLANQAMQKPEIARWLAEQDIPKPIVRTARQEREVNAKMAMSPRLSPKRSRKASGPSSPMSSPLVRPAQKAATASGPPPQGDDLFAMDDADFVPALNLGADAVHTSSNVPTLGAESGVLPVVSGSPGKAGPWKAKSAGPRVDMKAILAAEEEESRHAQLRHASSSSQLVKGKATASREDMKRTPVDPAPGSSVPGSSAGPWRATMAPTGNVPLGPTPGQVVNTPPRELMLQARMKESPRGSPSPSMNITPGPATPTRASGMGMGSSRPSLAPVQPSMPGLGPVITPSRQAPSKPSKSGLAISRQASTVGSNSAWTLPPVQPIVEPTPSASQAPMSFAAIQQLQLEQGVAPAKDKRSLKEIQEEERARQAEEDFLKWWAEEEERVRVENEQIAALVSEQGQGQTQRRGQVAGSRGKKTKKPRGEGKGRPSQSNGQGGEQPAEASRTGADAGVAGVSKGPRSDGRKQGSQQQQQQPQQPQQGQPKRPSGSNRKASSNAKNVPRSNANP</sequence>
<evidence type="ECO:0000256" key="2">
    <source>
        <dbReference type="PROSITE-ProRule" id="PRU00235"/>
    </source>
</evidence>
<feature type="region of interest" description="Disordered" evidence="3">
    <location>
        <begin position="1342"/>
        <end position="1390"/>
    </location>
</feature>
<dbReference type="OMA" id="FEFVLRY"/>
<feature type="region of interest" description="Disordered" evidence="3">
    <location>
        <begin position="1425"/>
        <end position="1504"/>
    </location>
</feature>
<feature type="compositionally biased region" description="Basic and acidic residues" evidence="3">
    <location>
        <begin position="1365"/>
        <end position="1374"/>
    </location>
</feature>
<dbReference type="InterPro" id="IPR051625">
    <property type="entry name" value="Signaling_Regulatory_Domain"/>
</dbReference>
<dbReference type="SMART" id="SM00225">
    <property type="entry name" value="BTB"/>
    <property type="match status" value="1"/>
</dbReference>
<feature type="compositionally biased region" description="Polar residues" evidence="3">
    <location>
        <begin position="1678"/>
        <end position="1696"/>
    </location>
</feature>